<organism evidence="1 2">
    <name type="scientific">Phascolomyces articulosus</name>
    <dbReference type="NCBI Taxonomy" id="60185"/>
    <lineage>
        <taxon>Eukaryota</taxon>
        <taxon>Fungi</taxon>
        <taxon>Fungi incertae sedis</taxon>
        <taxon>Mucoromycota</taxon>
        <taxon>Mucoromycotina</taxon>
        <taxon>Mucoromycetes</taxon>
        <taxon>Mucorales</taxon>
        <taxon>Lichtheimiaceae</taxon>
        <taxon>Phascolomyces</taxon>
    </lineage>
</organism>
<dbReference type="AlphaFoldDB" id="A0AAD5JNV0"/>
<dbReference type="EMBL" id="JAIXMP010000040">
    <property type="protein sequence ID" value="KAI9247952.1"/>
    <property type="molecule type" value="Genomic_DNA"/>
</dbReference>
<gene>
    <name evidence="1" type="ORF">BDA99DRAFT_564922</name>
</gene>
<accession>A0AAD5JNV0</accession>
<reference evidence="1" key="1">
    <citation type="journal article" date="2022" name="IScience">
        <title>Evolution of zygomycete secretomes and the origins of terrestrial fungal ecologies.</title>
        <authorList>
            <person name="Chang Y."/>
            <person name="Wang Y."/>
            <person name="Mondo S."/>
            <person name="Ahrendt S."/>
            <person name="Andreopoulos W."/>
            <person name="Barry K."/>
            <person name="Beard J."/>
            <person name="Benny G.L."/>
            <person name="Blankenship S."/>
            <person name="Bonito G."/>
            <person name="Cuomo C."/>
            <person name="Desiro A."/>
            <person name="Gervers K.A."/>
            <person name="Hundley H."/>
            <person name="Kuo A."/>
            <person name="LaButti K."/>
            <person name="Lang B.F."/>
            <person name="Lipzen A."/>
            <person name="O'Donnell K."/>
            <person name="Pangilinan J."/>
            <person name="Reynolds N."/>
            <person name="Sandor L."/>
            <person name="Smith M.E."/>
            <person name="Tsang A."/>
            <person name="Grigoriev I.V."/>
            <person name="Stajich J.E."/>
            <person name="Spatafora J.W."/>
        </authorList>
    </citation>
    <scope>NUCLEOTIDE SEQUENCE</scope>
    <source>
        <strain evidence="1">RSA 2281</strain>
    </source>
</reference>
<sequence length="145" mass="17360">MFTNDHSAGPIQQWLIFLCDNCSFVIQQMTIDCSILEVNAIQSVYLNAMIYYCAFHVLQAWNCNLKSKVRLDASYIAEEQQQLHNNMMQTLKVIMCENSINLMYAAIEEFKDIFYDQYEFLDYFQEYWEPEHIIRRWAYAYIDPS</sequence>
<reference evidence="1" key="2">
    <citation type="submission" date="2023-02" db="EMBL/GenBank/DDBJ databases">
        <authorList>
            <consortium name="DOE Joint Genome Institute"/>
            <person name="Mondo S.J."/>
            <person name="Chang Y."/>
            <person name="Wang Y."/>
            <person name="Ahrendt S."/>
            <person name="Andreopoulos W."/>
            <person name="Barry K."/>
            <person name="Beard J."/>
            <person name="Benny G.L."/>
            <person name="Blankenship S."/>
            <person name="Bonito G."/>
            <person name="Cuomo C."/>
            <person name="Desiro A."/>
            <person name="Gervers K.A."/>
            <person name="Hundley H."/>
            <person name="Kuo A."/>
            <person name="LaButti K."/>
            <person name="Lang B.F."/>
            <person name="Lipzen A."/>
            <person name="O'Donnell K."/>
            <person name="Pangilinan J."/>
            <person name="Reynolds N."/>
            <person name="Sandor L."/>
            <person name="Smith M.W."/>
            <person name="Tsang A."/>
            <person name="Grigoriev I.V."/>
            <person name="Stajich J.E."/>
            <person name="Spatafora J.W."/>
        </authorList>
    </citation>
    <scope>NUCLEOTIDE SEQUENCE</scope>
    <source>
        <strain evidence="1">RSA 2281</strain>
    </source>
</reference>
<evidence type="ECO:0008006" key="3">
    <source>
        <dbReference type="Google" id="ProtNLM"/>
    </source>
</evidence>
<evidence type="ECO:0000313" key="1">
    <source>
        <dbReference type="EMBL" id="KAI9247952.1"/>
    </source>
</evidence>
<proteinExistence type="predicted"/>
<dbReference type="Proteomes" id="UP001209540">
    <property type="component" value="Unassembled WGS sequence"/>
</dbReference>
<protein>
    <recommendedName>
        <fullName evidence="3">MULE transposase domain-containing protein</fullName>
    </recommendedName>
</protein>
<evidence type="ECO:0000313" key="2">
    <source>
        <dbReference type="Proteomes" id="UP001209540"/>
    </source>
</evidence>
<comment type="caution">
    <text evidence="1">The sequence shown here is derived from an EMBL/GenBank/DDBJ whole genome shotgun (WGS) entry which is preliminary data.</text>
</comment>
<name>A0AAD5JNV0_9FUNG</name>
<keyword evidence="2" id="KW-1185">Reference proteome</keyword>